<dbReference type="Proteomes" id="UP000019380">
    <property type="component" value="Unassembled WGS sequence"/>
</dbReference>
<dbReference type="EMBL" id="CBXG010000056">
    <property type="protein sequence ID" value="CDM07735.1"/>
    <property type="molecule type" value="Genomic_DNA"/>
</dbReference>
<name>W6PUZ7_9BACE</name>
<dbReference type="AlphaFoldDB" id="W6PUZ7"/>
<accession>W6PUZ7</accession>
<comment type="caution">
    <text evidence="1">The sequence shown here is derived from an EMBL/GenBank/DDBJ whole genome shotgun (WGS) entry which is preliminary data.</text>
</comment>
<proteinExistence type="predicted"/>
<reference evidence="1 2" key="1">
    <citation type="submission" date="2013-12" db="EMBL/GenBank/DDBJ databases">
        <title>Improved hybrid genome assemblies of Bacteroides xylanisolvens SD CC 1b and Bacteroides xylanisolvens SD CC 2a using Illumina and 454 Sequencing.</title>
        <authorList>
            <person name="Ramaraj T."/>
            <person name="Sundararajan A."/>
            <person name="Mudge J."/>
            <person name="Schilkey F.D."/>
            <person name="Delvecchio V."/>
            <person name="Donlon M."/>
            <person name="Ziemer C."/>
        </authorList>
    </citation>
    <scope>NUCLEOTIDE SEQUENCE [LARGE SCALE GENOMIC DNA]</scope>
</reference>
<evidence type="ECO:0000313" key="1">
    <source>
        <dbReference type="EMBL" id="CDM07735.1"/>
    </source>
</evidence>
<sequence length="43" mass="5023">METKRQRIPLKTVTDRGMKTEGRTCPVLKQIAFIMRLYDNSVP</sequence>
<evidence type="ECO:0000313" key="2">
    <source>
        <dbReference type="Proteomes" id="UP000019380"/>
    </source>
</evidence>
<organism evidence="1 2">
    <name type="scientific">Bacteroides xylanisolvens SD CC 1b</name>
    <dbReference type="NCBI Taxonomy" id="702447"/>
    <lineage>
        <taxon>Bacteria</taxon>
        <taxon>Pseudomonadati</taxon>
        <taxon>Bacteroidota</taxon>
        <taxon>Bacteroidia</taxon>
        <taxon>Bacteroidales</taxon>
        <taxon>Bacteroidaceae</taxon>
        <taxon>Bacteroides</taxon>
    </lineage>
</organism>
<protein>
    <submittedName>
        <fullName evidence="1">Uncharacterized protein</fullName>
    </submittedName>
</protein>
<gene>
    <name evidence="1" type="ORF">BN890_53630</name>
</gene>